<accession>A0A2P6P1V4</accession>
<dbReference type="OMA" id="CAENSKM"/>
<organism evidence="3 4">
    <name type="scientific">Rosa chinensis</name>
    <name type="common">China rose</name>
    <dbReference type="NCBI Taxonomy" id="74649"/>
    <lineage>
        <taxon>Eukaryota</taxon>
        <taxon>Viridiplantae</taxon>
        <taxon>Streptophyta</taxon>
        <taxon>Embryophyta</taxon>
        <taxon>Tracheophyta</taxon>
        <taxon>Spermatophyta</taxon>
        <taxon>Magnoliopsida</taxon>
        <taxon>eudicotyledons</taxon>
        <taxon>Gunneridae</taxon>
        <taxon>Pentapetalae</taxon>
        <taxon>rosids</taxon>
        <taxon>fabids</taxon>
        <taxon>Rosales</taxon>
        <taxon>Rosaceae</taxon>
        <taxon>Rosoideae</taxon>
        <taxon>Rosoideae incertae sedis</taxon>
        <taxon>Rosa</taxon>
    </lineage>
</organism>
<evidence type="ECO:0000256" key="1">
    <source>
        <dbReference type="SAM" id="MobiDB-lite"/>
    </source>
</evidence>
<feature type="compositionally biased region" description="Acidic residues" evidence="1">
    <location>
        <begin position="1"/>
        <end position="15"/>
    </location>
</feature>
<dbReference type="AlphaFoldDB" id="A0A2P6P1V4"/>
<feature type="domain" description="Homologous recombination OB-fold protein OB-fold" evidence="2">
    <location>
        <begin position="125"/>
        <end position="210"/>
    </location>
</feature>
<evidence type="ECO:0000259" key="2">
    <source>
        <dbReference type="Pfam" id="PF15072"/>
    </source>
</evidence>
<keyword evidence="4" id="KW-1185">Reference proteome</keyword>
<feature type="compositionally biased region" description="Pro residues" evidence="1">
    <location>
        <begin position="34"/>
        <end position="47"/>
    </location>
</feature>
<name>A0A2P6P1V4_ROSCH</name>
<dbReference type="STRING" id="74649.A0A2P6P1V4"/>
<dbReference type="OrthoDB" id="550780at2759"/>
<evidence type="ECO:0000313" key="4">
    <source>
        <dbReference type="Proteomes" id="UP000238479"/>
    </source>
</evidence>
<dbReference type="Pfam" id="PF15072">
    <property type="entry name" value="HROB"/>
    <property type="match status" value="1"/>
</dbReference>
<protein>
    <recommendedName>
        <fullName evidence="2">Homologous recombination OB-fold protein OB-fold domain-containing protein</fullName>
    </recommendedName>
</protein>
<gene>
    <name evidence="3" type="ORF">RchiOBHm_Chr7g0178441</name>
</gene>
<evidence type="ECO:0000313" key="3">
    <source>
        <dbReference type="EMBL" id="PRQ15901.1"/>
    </source>
</evidence>
<dbReference type="EMBL" id="PDCK01000045">
    <property type="protein sequence ID" value="PRQ15901.1"/>
    <property type="molecule type" value="Genomic_DNA"/>
</dbReference>
<dbReference type="PANTHER" id="PTHR14523:SF1">
    <property type="entry name" value="HOMOLOGOUS RECOMBINATION OB-FOLD PROTEIN"/>
    <property type="match status" value="1"/>
</dbReference>
<feature type="region of interest" description="Disordered" evidence="1">
    <location>
        <begin position="1"/>
        <end position="75"/>
    </location>
</feature>
<dbReference type="InterPro" id="IPR028045">
    <property type="entry name" value="HROB"/>
</dbReference>
<proteinExistence type="predicted"/>
<sequence>MEPWEEALDVDDDVSELPSFSLRPCNHSSSPSLNPLPKPSSPSPALIPGPAGAVQAAMHRRSQTSSSSSDEPIPTQEFIRRVFENGDEEDDDFAADSWLHALDSEGGGGPRTPLGSIKKGLGTHRVAKVVAMIKSCTPNGLGDLMLTLKDPTGTIDATIHRKALSEGEFGTSISVGAVLVLQKVAVFSPSHSACYLNVTVSNIVKVISKDSGPLATKDFPISSVNTPALICAENSKMLRMPQEKLLPSQDSTQRIMKCLRQNSKVIGSENIEKHMETGHAAPGRIFSAHVHSGSQFAAVEIEPSLVEKAMPNGITKMSVREDIIDTEQVTGVAEELRMAEEDNSSSIIQPISGSANSTEILDNHGRITGAKRPRQPLSLTTALPDYTEEQLNLFDFD</sequence>
<reference evidence="3 4" key="1">
    <citation type="journal article" date="2018" name="Nat. Genet.">
        <title>The Rosa genome provides new insights in the design of modern roses.</title>
        <authorList>
            <person name="Bendahmane M."/>
        </authorList>
    </citation>
    <scope>NUCLEOTIDE SEQUENCE [LARGE SCALE GENOMIC DNA]</scope>
    <source>
        <strain evidence="4">cv. Old Blush</strain>
    </source>
</reference>
<dbReference type="PANTHER" id="PTHR14523">
    <property type="entry name" value="UNCHARACTERIZED PROTEIN C17ORF53 HOMOLOG"/>
    <property type="match status" value="1"/>
</dbReference>
<dbReference type="Proteomes" id="UP000238479">
    <property type="component" value="Chromosome 7"/>
</dbReference>
<comment type="caution">
    <text evidence="3">The sequence shown here is derived from an EMBL/GenBank/DDBJ whole genome shotgun (WGS) entry which is preliminary data.</text>
</comment>
<dbReference type="GO" id="GO:0000725">
    <property type="term" value="P:recombinational repair"/>
    <property type="evidence" value="ECO:0007669"/>
    <property type="project" value="InterPro"/>
</dbReference>
<dbReference type="Gramene" id="PRQ15901">
    <property type="protein sequence ID" value="PRQ15901"/>
    <property type="gene ID" value="RchiOBHm_Chr7g0178441"/>
</dbReference>
<dbReference type="InterPro" id="IPR058570">
    <property type="entry name" value="HROB_OB"/>
</dbReference>